<evidence type="ECO:0000313" key="5">
    <source>
        <dbReference type="Proteomes" id="UP000178666"/>
    </source>
</evidence>
<dbReference type="EMBL" id="CP015970">
    <property type="protein sequence ID" value="AOZ46720.1"/>
    <property type="molecule type" value="Genomic_DNA"/>
</dbReference>
<gene>
    <name evidence="3" type="ORF">A8L58_08380</name>
    <name evidence="2" type="ORF">AXH35_06915</name>
</gene>
<evidence type="ECO:0000256" key="1">
    <source>
        <dbReference type="SAM" id="MobiDB-lite"/>
    </source>
</evidence>
<evidence type="ECO:0000313" key="4">
    <source>
        <dbReference type="Proteomes" id="UP000075221"/>
    </source>
</evidence>
<reference evidence="3 5" key="1">
    <citation type="journal article" date="2016" name="Plant Dis.">
        <title>Improved production of propionic acid using genome shuffling.</title>
        <authorList>
            <person name="Luna-Flores C.H."/>
            <person name="Palfreyman R.W."/>
            <person name="Kromer J.O."/>
            <person name="Nielsen L.K."/>
            <person name="Marcellin E."/>
        </authorList>
    </citation>
    <scope>NUCLEOTIDE SEQUENCE [LARGE SCALE GENOMIC DNA]</scope>
    <source>
        <strain evidence="3 5">F3E8</strain>
    </source>
</reference>
<keyword evidence="5" id="KW-1185">Reference proteome</keyword>
<accession>A0AAC8YEW3</accession>
<dbReference type="EMBL" id="CP014352">
    <property type="protein sequence ID" value="AMS05240.1"/>
    <property type="molecule type" value="Genomic_DNA"/>
</dbReference>
<feature type="region of interest" description="Disordered" evidence="1">
    <location>
        <begin position="93"/>
        <end position="120"/>
    </location>
</feature>
<sequence length="120" mass="13597">MTPTDDSGEQQWPDDVSAIIDHVERLEERIRDDRAACRVPAVHRGDLVRAADRLRALARSVPANGRPAVLRPGTAESVSDRIWHHIRAIERLQQITHPSGAGPREKRRADDPVPQPLRRW</sequence>
<dbReference type="Proteomes" id="UP000075221">
    <property type="component" value="Chromosome"/>
</dbReference>
<reference evidence="2 4" key="2">
    <citation type="submission" date="2016-02" db="EMBL/GenBank/DDBJ databases">
        <title>Complete Genome Sequence of Propionibacterium acidipropionici ATCC 55737.</title>
        <authorList>
            <person name="Luna Flores C.H."/>
            <person name="Nielsen L.K."/>
            <person name="Marcellin E."/>
        </authorList>
    </citation>
    <scope>NUCLEOTIDE SEQUENCE [LARGE SCALE GENOMIC DNA]</scope>
    <source>
        <strain evidence="2 4">ATCC 55737</strain>
    </source>
</reference>
<organism evidence="2 4">
    <name type="scientific">Acidipropionibacterium acidipropionici</name>
    <dbReference type="NCBI Taxonomy" id="1748"/>
    <lineage>
        <taxon>Bacteria</taxon>
        <taxon>Bacillati</taxon>
        <taxon>Actinomycetota</taxon>
        <taxon>Actinomycetes</taxon>
        <taxon>Propionibacteriales</taxon>
        <taxon>Propionibacteriaceae</taxon>
        <taxon>Acidipropionibacterium</taxon>
    </lineage>
</organism>
<proteinExistence type="predicted"/>
<evidence type="ECO:0000313" key="2">
    <source>
        <dbReference type="EMBL" id="AMS05240.1"/>
    </source>
</evidence>
<protein>
    <submittedName>
        <fullName evidence="2">Uncharacterized protein</fullName>
    </submittedName>
</protein>
<evidence type="ECO:0000313" key="3">
    <source>
        <dbReference type="EMBL" id="AOZ46720.1"/>
    </source>
</evidence>
<dbReference type="AlphaFoldDB" id="A0AAC8YEW3"/>
<dbReference type="Proteomes" id="UP000178666">
    <property type="component" value="Chromosome"/>
</dbReference>
<name>A0AAC8YEW3_9ACTN</name>